<dbReference type="EMBL" id="JBBPBN010000036">
    <property type="protein sequence ID" value="KAK9001047.1"/>
    <property type="molecule type" value="Genomic_DNA"/>
</dbReference>
<comment type="caution">
    <text evidence="3">Lacks conserved residue(s) required for the propagation of feature annotation.</text>
</comment>
<reference evidence="4 5" key="1">
    <citation type="journal article" date="2024" name="G3 (Bethesda)">
        <title>Genome assembly of Hibiscus sabdariffa L. provides insights into metabolisms of medicinal natural products.</title>
        <authorList>
            <person name="Kim T."/>
        </authorList>
    </citation>
    <scope>NUCLEOTIDE SEQUENCE [LARGE SCALE GENOMIC DNA]</scope>
    <source>
        <strain evidence="4">TK-2024</strain>
        <tissue evidence="4">Old leaves</tissue>
    </source>
</reference>
<dbReference type="PROSITE" id="PS50985">
    <property type="entry name" value="GRAS"/>
    <property type="match status" value="1"/>
</dbReference>
<gene>
    <name evidence="4" type="ORF">V6N11_082839</name>
</gene>
<dbReference type="PANTHER" id="PTHR31636">
    <property type="entry name" value="OSJNBA0084A10.13 PROTEIN-RELATED"/>
    <property type="match status" value="1"/>
</dbReference>
<evidence type="ECO:0000256" key="2">
    <source>
        <dbReference type="ARBA" id="ARBA00023163"/>
    </source>
</evidence>
<keyword evidence="2" id="KW-0804">Transcription</keyword>
<keyword evidence="5" id="KW-1185">Reference proteome</keyword>
<name>A0ABR2QK51_9ROSI</name>
<dbReference type="Proteomes" id="UP001396334">
    <property type="component" value="Unassembled WGS sequence"/>
</dbReference>
<keyword evidence="1" id="KW-0805">Transcription regulation</keyword>
<proteinExistence type="inferred from homology"/>
<evidence type="ECO:0000256" key="1">
    <source>
        <dbReference type="ARBA" id="ARBA00023015"/>
    </source>
</evidence>
<protein>
    <submittedName>
        <fullName evidence="4">Uncharacterized protein</fullName>
    </submittedName>
</protein>
<sequence length="110" mass="12614">MKSLVEDVSSLGIAIEFHMILELDPKESLKRNGIIIINSVMHLHKYVKETRGSLKAILQAIKKQVPTLLTMVEQDANYNEPFFLGRFLESLHYYSTIFDSLEVSLPRHSP</sequence>
<evidence type="ECO:0000256" key="3">
    <source>
        <dbReference type="PROSITE-ProRule" id="PRU01191"/>
    </source>
</evidence>
<dbReference type="Pfam" id="PF03514">
    <property type="entry name" value="GRAS"/>
    <property type="match status" value="1"/>
</dbReference>
<organism evidence="4 5">
    <name type="scientific">Hibiscus sabdariffa</name>
    <name type="common">roselle</name>
    <dbReference type="NCBI Taxonomy" id="183260"/>
    <lineage>
        <taxon>Eukaryota</taxon>
        <taxon>Viridiplantae</taxon>
        <taxon>Streptophyta</taxon>
        <taxon>Embryophyta</taxon>
        <taxon>Tracheophyta</taxon>
        <taxon>Spermatophyta</taxon>
        <taxon>Magnoliopsida</taxon>
        <taxon>eudicotyledons</taxon>
        <taxon>Gunneridae</taxon>
        <taxon>Pentapetalae</taxon>
        <taxon>rosids</taxon>
        <taxon>malvids</taxon>
        <taxon>Malvales</taxon>
        <taxon>Malvaceae</taxon>
        <taxon>Malvoideae</taxon>
        <taxon>Hibiscus</taxon>
    </lineage>
</organism>
<comment type="similarity">
    <text evidence="3">Belongs to the GRAS family.</text>
</comment>
<accession>A0ABR2QK51</accession>
<dbReference type="InterPro" id="IPR005202">
    <property type="entry name" value="TF_GRAS"/>
</dbReference>
<comment type="caution">
    <text evidence="4">The sequence shown here is derived from an EMBL/GenBank/DDBJ whole genome shotgun (WGS) entry which is preliminary data.</text>
</comment>
<evidence type="ECO:0000313" key="4">
    <source>
        <dbReference type="EMBL" id="KAK9001047.1"/>
    </source>
</evidence>
<evidence type="ECO:0000313" key="5">
    <source>
        <dbReference type="Proteomes" id="UP001396334"/>
    </source>
</evidence>